<proteinExistence type="predicted"/>
<reference evidence="1 2" key="1">
    <citation type="journal article" date="2014" name="Curr. Biol.">
        <title>The genome of the clonal raider ant Cerapachys biroi.</title>
        <authorList>
            <person name="Oxley P.R."/>
            <person name="Ji L."/>
            <person name="Fetter-Pruneda I."/>
            <person name="McKenzie S.K."/>
            <person name="Li C."/>
            <person name="Hu H."/>
            <person name="Zhang G."/>
            <person name="Kronauer D.J."/>
        </authorList>
    </citation>
    <scope>NUCLEOTIDE SEQUENCE [LARGE SCALE GENOMIC DNA]</scope>
</reference>
<dbReference type="OrthoDB" id="8196513at2759"/>
<dbReference type="EMBL" id="KK107293">
    <property type="protein sequence ID" value="EZA53185.1"/>
    <property type="molecule type" value="Genomic_DNA"/>
</dbReference>
<evidence type="ECO:0000313" key="1">
    <source>
        <dbReference type="EMBL" id="EZA53185.1"/>
    </source>
</evidence>
<sequence>MLTEDEKVRAPDEPRKLKCVARDDIPTKTEIQQHLGASLAQVLFDYSHREAMKLLDSIPSARLLQESPCTVQDCRSKTDRSGTWSEGQRILKSHVHHDILALGGDALRKVQAEIEAMARSKLEDEFIEKSHMLEAKKRRTIKRNAEEIHATYEEYFEATQHDLKEKLQADWMDAKVKHNKELQKAVVKTRLDTTHDVLRRMRLQTCYILTSLHNSFQQSLRAQKERMIADFNKIVSKSSKRYPVRQILLYEKIKFLHEVIAKQDEIMNIMKKMITECRDKNVTLEEKLSAITKEFQKFINFALDTMPEHADFLLPLDLLFADDTNKEDGEQEKK</sequence>
<accession>A0A026WAV6</accession>
<evidence type="ECO:0000313" key="2">
    <source>
        <dbReference type="Proteomes" id="UP000053097"/>
    </source>
</evidence>
<dbReference type="AlphaFoldDB" id="A0A026WAV6"/>
<protein>
    <submittedName>
        <fullName evidence="1">Uncharacterized protein</fullName>
    </submittedName>
</protein>
<gene>
    <name evidence="1" type="ORF">X777_06264</name>
</gene>
<name>A0A026WAV6_OOCBI</name>
<keyword evidence="2" id="KW-1185">Reference proteome</keyword>
<dbReference type="Proteomes" id="UP000053097">
    <property type="component" value="Unassembled WGS sequence"/>
</dbReference>
<organism evidence="1 2">
    <name type="scientific">Ooceraea biroi</name>
    <name type="common">Clonal raider ant</name>
    <name type="synonym">Cerapachys biroi</name>
    <dbReference type="NCBI Taxonomy" id="2015173"/>
    <lineage>
        <taxon>Eukaryota</taxon>
        <taxon>Metazoa</taxon>
        <taxon>Ecdysozoa</taxon>
        <taxon>Arthropoda</taxon>
        <taxon>Hexapoda</taxon>
        <taxon>Insecta</taxon>
        <taxon>Pterygota</taxon>
        <taxon>Neoptera</taxon>
        <taxon>Endopterygota</taxon>
        <taxon>Hymenoptera</taxon>
        <taxon>Apocrita</taxon>
        <taxon>Aculeata</taxon>
        <taxon>Formicoidea</taxon>
        <taxon>Formicidae</taxon>
        <taxon>Dorylinae</taxon>
        <taxon>Ooceraea</taxon>
    </lineage>
</organism>
<dbReference type="OMA" id="MPEHADF"/>